<sequence length="420" mass="47841">MAFHLLHSIISNELHGLFYIMSAILIHLVLTPIFIYKEYQRRFLFTIVLIVLIFLYWKFEDIDPLIYSLHLFPISLIAVILFIGFIPAFITWTLFNIGCMVVLNYYWQPALISSAVLLLLGGLLFRNITNQPTLKMKLTYATGMLLVYEVLYALLTLNIQSPITLYAAYTVIFSFFSLWMITYLQFFVKKHEIHKQRLVALEKDRMLGQFAATISHEIRNPLTSTRGFLQLLDQKELSFNDHKRYVDLALSGVDQANAILGDYLNYAKPSSNLQEQLELKEEIEAMLRFITPFATDHQVAIHINHENEDPLYILGESKKLRQCLMNLVKNAIESMPNGGKISLSTCKLPNAVQISISDTGVGMSKQQLNSLGKPFYTTKAQGTGLGLVVVMSIIKMMNGKISFSSNLNQGTQCSILFQQK</sequence>
<dbReference type="SMART" id="SM00388">
    <property type="entry name" value="HisKA"/>
    <property type="match status" value="1"/>
</dbReference>
<organism evidence="11 12">
    <name type="scientific">Paenibacillus phytorum</name>
    <dbReference type="NCBI Taxonomy" id="2654977"/>
    <lineage>
        <taxon>Bacteria</taxon>
        <taxon>Bacillati</taxon>
        <taxon>Bacillota</taxon>
        <taxon>Bacilli</taxon>
        <taxon>Bacillales</taxon>
        <taxon>Paenibacillaceae</taxon>
        <taxon>Paenibacillus</taxon>
    </lineage>
</organism>
<reference evidence="11 12" key="1">
    <citation type="submission" date="2019-10" db="EMBL/GenBank/DDBJ databases">
        <title>Description of Paenibacillus terrestris sp. nov.</title>
        <authorList>
            <person name="Carlier A."/>
            <person name="Qi S."/>
        </authorList>
    </citation>
    <scope>NUCLEOTIDE SEQUENCE [LARGE SCALE GENOMIC DNA]</scope>
    <source>
        <strain evidence="11 12">LMG 31458</strain>
    </source>
</reference>
<dbReference type="EMBL" id="WHOA01000241">
    <property type="protein sequence ID" value="NOU76475.1"/>
    <property type="molecule type" value="Genomic_DNA"/>
</dbReference>
<dbReference type="InterPro" id="IPR005467">
    <property type="entry name" value="His_kinase_dom"/>
</dbReference>
<feature type="transmembrane region" description="Helical" evidence="9">
    <location>
        <begin position="163"/>
        <end position="188"/>
    </location>
</feature>
<dbReference type="Gene3D" id="1.10.287.130">
    <property type="match status" value="1"/>
</dbReference>
<feature type="transmembrane region" description="Helical" evidence="9">
    <location>
        <begin position="71"/>
        <end position="94"/>
    </location>
</feature>
<accession>A0ABX1Y954</accession>
<evidence type="ECO:0000313" key="11">
    <source>
        <dbReference type="EMBL" id="NOU76475.1"/>
    </source>
</evidence>
<dbReference type="InterPro" id="IPR004358">
    <property type="entry name" value="Sig_transdc_His_kin-like_C"/>
</dbReference>
<feature type="transmembrane region" description="Helical" evidence="9">
    <location>
        <begin position="106"/>
        <end position="126"/>
    </location>
</feature>
<feature type="domain" description="Histidine kinase" evidence="10">
    <location>
        <begin position="213"/>
        <end position="420"/>
    </location>
</feature>
<name>A0ABX1Y954_9BACL</name>
<keyword evidence="3" id="KW-0597">Phosphoprotein</keyword>
<dbReference type="PANTHER" id="PTHR43065:SF46">
    <property type="entry name" value="C4-DICARBOXYLATE TRANSPORT SENSOR PROTEIN DCTB"/>
    <property type="match status" value="1"/>
</dbReference>
<keyword evidence="8" id="KW-0902">Two-component regulatory system</keyword>
<dbReference type="PRINTS" id="PR00344">
    <property type="entry name" value="BCTRLSENSOR"/>
</dbReference>
<keyword evidence="12" id="KW-1185">Reference proteome</keyword>
<evidence type="ECO:0000256" key="4">
    <source>
        <dbReference type="ARBA" id="ARBA00022679"/>
    </source>
</evidence>
<evidence type="ECO:0000256" key="3">
    <source>
        <dbReference type="ARBA" id="ARBA00022553"/>
    </source>
</evidence>
<evidence type="ECO:0000313" key="12">
    <source>
        <dbReference type="Proteomes" id="UP000616779"/>
    </source>
</evidence>
<evidence type="ECO:0000256" key="6">
    <source>
        <dbReference type="ARBA" id="ARBA00022777"/>
    </source>
</evidence>
<dbReference type="InterPro" id="IPR036097">
    <property type="entry name" value="HisK_dim/P_sf"/>
</dbReference>
<protein>
    <recommendedName>
        <fullName evidence="2">histidine kinase</fullName>
        <ecNumber evidence="2">2.7.13.3</ecNumber>
    </recommendedName>
</protein>
<dbReference type="Pfam" id="PF02518">
    <property type="entry name" value="HATPase_c"/>
    <property type="match status" value="1"/>
</dbReference>
<dbReference type="InterPro" id="IPR003594">
    <property type="entry name" value="HATPase_dom"/>
</dbReference>
<dbReference type="SUPFAM" id="SSF47384">
    <property type="entry name" value="Homodimeric domain of signal transducing histidine kinase"/>
    <property type="match status" value="1"/>
</dbReference>
<dbReference type="Pfam" id="PF00512">
    <property type="entry name" value="HisKA"/>
    <property type="match status" value="1"/>
</dbReference>
<keyword evidence="9" id="KW-0812">Transmembrane</keyword>
<evidence type="ECO:0000256" key="2">
    <source>
        <dbReference type="ARBA" id="ARBA00012438"/>
    </source>
</evidence>
<keyword evidence="9" id="KW-0472">Membrane</keyword>
<dbReference type="Proteomes" id="UP000616779">
    <property type="component" value="Unassembled WGS sequence"/>
</dbReference>
<comment type="caution">
    <text evidence="11">The sequence shown here is derived from an EMBL/GenBank/DDBJ whole genome shotgun (WGS) entry which is preliminary data.</text>
</comment>
<gene>
    <name evidence="11" type="ORF">GC098_34820</name>
</gene>
<evidence type="ECO:0000256" key="5">
    <source>
        <dbReference type="ARBA" id="ARBA00022741"/>
    </source>
</evidence>
<keyword evidence="4" id="KW-0808">Transferase</keyword>
<dbReference type="PROSITE" id="PS50109">
    <property type="entry name" value="HIS_KIN"/>
    <property type="match status" value="1"/>
</dbReference>
<dbReference type="CDD" id="cd00082">
    <property type="entry name" value="HisKA"/>
    <property type="match status" value="1"/>
</dbReference>
<dbReference type="SMART" id="SM00387">
    <property type="entry name" value="HATPase_c"/>
    <property type="match status" value="1"/>
</dbReference>
<keyword evidence="5" id="KW-0547">Nucleotide-binding</keyword>
<keyword evidence="9" id="KW-1133">Transmembrane helix</keyword>
<dbReference type="InterPro" id="IPR003661">
    <property type="entry name" value="HisK_dim/P_dom"/>
</dbReference>
<evidence type="ECO:0000259" key="10">
    <source>
        <dbReference type="PROSITE" id="PS50109"/>
    </source>
</evidence>
<evidence type="ECO:0000256" key="9">
    <source>
        <dbReference type="SAM" id="Phobius"/>
    </source>
</evidence>
<evidence type="ECO:0000256" key="8">
    <source>
        <dbReference type="ARBA" id="ARBA00023012"/>
    </source>
</evidence>
<dbReference type="InterPro" id="IPR036890">
    <property type="entry name" value="HATPase_C_sf"/>
</dbReference>
<dbReference type="EC" id="2.7.13.3" evidence="2"/>
<feature type="transmembrane region" description="Helical" evidence="9">
    <location>
        <begin position="42"/>
        <end position="59"/>
    </location>
</feature>
<proteinExistence type="predicted"/>
<comment type="catalytic activity">
    <reaction evidence="1">
        <text>ATP + protein L-histidine = ADP + protein N-phospho-L-histidine.</text>
        <dbReference type="EC" id="2.7.13.3"/>
    </reaction>
</comment>
<evidence type="ECO:0000256" key="7">
    <source>
        <dbReference type="ARBA" id="ARBA00022840"/>
    </source>
</evidence>
<keyword evidence="7" id="KW-0067">ATP-binding</keyword>
<feature type="transmembrane region" description="Helical" evidence="9">
    <location>
        <begin position="138"/>
        <end position="157"/>
    </location>
</feature>
<dbReference type="PANTHER" id="PTHR43065">
    <property type="entry name" value="SENSOR HISTIDINE KINASE"/>
    <property type="match status" value="1"/>
</dbReference>
<evidence type="ECO:0000256" key="1">
    <source>
        <dbReference type="ARBA" id="ARBA00000085"/>
    </source>
</evidence>
<keyword evidence="6 11" id="KW-0418">Kinase</keyword>
<dbReference type="GO" id="GO:0016301">
    <property type="term" value="F:kinase activity"/>
    <property type="evidence" value="ECO:0007669"/>
    <property type="project" value="UniProtKB-KW"/>
</dbReference>
<dbReference type="SUPFAM" id="SSF55874">
    <property type="entry name" value="ATPase domain of HSP90 chaperone/DNA topoisomerase II/histidine kinase"/>
    <property type="match status" value="1"/>
</dbReference>
<dbReference type="Gene3D" id="3.30.565.10">
    <property type="entry name" value="Histidine kinase-like ATPase, C-terminal domain"/>
    <property type="match status" value="1"/>
</dbReference>
<feature type="transmembrane region" description="Helical" evidence="9">
    <location>
        <begin position="16"/>
        <end position="36"/>
    </location>
</feature>